<reference evidence="1 2" key="1">
    <citation type="journal article" name="Sci. Rep.">
        <title>Telomere-to-telomere assembled and centromere annotated genomes of the two main subspecies of the button mushroom Agaricus bisporus reveal especially polymorphic chromosome ends.</title>
        <authorList>
            <person name="Sonnenberg A.S.M."/>
            <person name="Sedaghat-Telgerd N."/>
            <person name="Lavrijssen B."/>
            <person name="Ohm R.A."/>
            <person name="Hendrickx P.M."/>
            <person name="Scholtmeijer K."/>
            <person name="Baars J.J.P."/>
            <person name="van Peer A."/>
        </authorList>
    </citation>
    <scope>NUCLEOTIDE SEQUENCE [LARGE SCALE GENOMIC DNA]</scope>
    <source>
        <strain evidence="1 2">H119_p4</strain>
    </source>
</reference>
<evidence type="ECO:0000313" key="2">
    <source>
        <dbReference type="Proteomes" id="UP000629468"/>
    </source>
</evidence>
<sequence>MRQSHPTKAPNISDSVIRAMSALVSPPHGHHPVSDSERQFHHLRLAESMTDGKANLFQSVNMLRAWNRSYDSSTAPALKQLLNGTGRGVRGNVTVIEVYKYKDLDESHDFPM</sequence>
<protein>
    <submittedName>
        <fullName evidence="1">Uncharacterized protein</fullName>
    </submittedName>
</protein>
<proteinExistence type="predicted"/>
<dbReference type="AlphaFoldDB" id="A0A8H7KHP9"/>
<dbReference type="Proteomes" id="UP000629468">
    <property type="component" value="Unassembled WGS sequence"/>
</dbReference>
<comment type="caution">
    <text evidence="1">The sequence shown here is derived from an EMBL/GenBank/DDBJ whole genome shotgun (WGS) entry which is preliminary data.</text>
</comment>
<organism evidence="1 2">
    <name type="scientific">Agaricus bisporus var. burnettii</name>
    <dbReference type="NCBI Taxonomy" id="192524"/>
    <lineage>
        <taxon>Eukaryota</taxon>
        <taxon>Fungi</taxon>
        <taxon>Dikarya</taxon>
        <taxon>Basidiomycota</taxon>
        <taxon>Agaricomycotina</taxon>
        <taxon>Agaricomycetes</taxon>
        <taxon>Agaricomycetidae</taxon>
        <taxon>Agaricales</taxon>
        <taxon>Agaricineae</taxon>
        <taxon>Agaricaceae</taxon>
        <taxon>Agaricus</taxon>
    </lineage>
</organism>
<accession>A0A8H7KHP9</accession>
<name>A0A8H7KHP9_AGABI</name>
<gene>
    <name evidence="1" type="ORF">Agabi119p4_5227</name>
</gene>
<evidence type="ECO:0000313" key="1">
    <source>
        <dbReference type="EMBL" id="KAF7776834.1"/>
    </source>
</evidence>
<dbReference type="EMBL" id="JABXXO010000006">
    <property type="protein sequence ID" value="KAF7776834.1"/>
    <property type="molecule type" value="Genomic_DNA"/>
</dbReference>